<dbReference type="PROSITE" id="PS50110">
    <property type="entry name" value="RESPONSE_REGULATORY"/>
    <property type="match status" value="1"/>
</dbReference>
<dbReference type="InterPro" id="IPR001789">
    <property type="entry name" value="Sig_transdc_resp-reg_receiver"/>
</dbReference>
<dbReference type="GO" id="GO:0000160">
    <property type="term" value="P:phosphorelay signal transduction system"/>
    <property type="evidence" value="ECO:0007669"/>
    <property type="project" value="InterPro"/>
</dbReference>
<dbReference type="Proteomes" id="UP000324324">
    <property type="component" value="Unassembled WGS sequence"/>
</dbReference>
<evidence type="ECO:0000256" key="1">
    <source>
        <dbReference type="ARBA" id="ARBA00022553"/>
    </source>
</evidence>
<dbReference type="Gene3D" id="1.10.10.10">
    <property type="entry name" value="Winged helix-like DNA-binding domain superfamily/Winged helix DNA-binding domain"/>
    <property type="match status" value="1"/>
</dbReference>
<dbReference type="InterPro" id="IPR000792">
    <property type="entry name" value="Tscrpt_reg_LuxR_C"/>
</dbReference>
<organism evidence="6 7">
    <name type="scientific">Cupriavidus cauae</name>
    <dbReference type="NCBI Taxonomy" id="2608999"/>
    <lineage>
        <taxon>Bacteria</taxon>
        <taxon>Pseudomonadati</taxon>
        <taxon>Pseudomonadota</taxon>
        <taxon>Betaproteobacteria</taxon>
        <taxon>Burkholderiales</taxon>
        <taxon>Burkholderiaceae</taxon>
        <taxon>Cupriavidus</taxon>
    </lineage>
</organism>
<dbReference type="InterPro" id="IPR058245">
    <property type="entry name" value="NreC/VraR/RcsB-like_REC"/>
</dbReference>
<dbReference type="SUPFAM" id="SSF46894">
    <property type="entry name" value="C-terminal effector domain of the bipartite response regulators"/>
    <property type="match status" value="1"/>
</dbReference>
<dbReference type="PROSITE" id="PS50043">
    <property type="entry name" value="HTH_LUXR_2"/>
    <property type="match status" value="1"/>
</dbReference>
<sequence>MALNIVVADDHPAISLAIRSVLQGHAGWQVCADVTTPEALFRAIATCTPDVVVTDYHMPGGQAKDGLRMLGQMRRQHPQMRVVVLTMMTNPLILRAIAEVPVQGILLKDSPLDELVHTLVQVERGQTYIGKSAARILAESSSRYPCPEERAGIGSLSVRETEVLRLYLSGKSVTQIATALSRSVKTISRQKNCAMQKLGASNDRELFDFAARQDLMLPQPSAG</sequence>
<keyword evidence="7" id="KW-1185">Reference proteome</keyword>
<evidence type="ECO:0000259" key="4">
    <source>
        <dbReference type="PROSITE" id="PS50043"/>
    </source>
</evidence>
<evidence type="ECO:0000259" key="5">
    <source>
        <dbReference type="PROSITE" id="PS50110"/>
    </source>
</evidence>
<proteinExistence type="predicted"/>
<dbReference type="PRINTS" id="PR00038">
    <property type="entry name" value="HTHLUXR"/>
</dbReference>
<dbReference type="SUPFAM" id="SSF52172">
    <property type="entry name" value="CheY-like"/>
    <property type="match status" value="1"/>
</dbReference>
<evidence type="ECO:0000256" key="2">
    <source>
        <dbReference type="ARBA" id="ARBA00023125"/>
    </source>
</evidence>
<dbReference type="PANTHER" id="PTHR43214">
    <property type="entry name" value="TWO-COMPONENT RESPONSE REGULATOR"/>
    <property type="match status" value="1"/>
</dbReference>
<dbReference type="SMART" id="SM00448">
    <property type="entry name" value="REC"/>
    <property type="match status" value="1"/>
</dbReference>
<feature type="modified residue" description="4-aspartylphosphate" evidence="3">
    <location>
        <position position="55"/>
    </location>
</feature>
<dbReference type="SMART" id="SM00421">
    <property type="entry name" value="HTH_LUXR"/>
    <property type="match status" value="1"/>
</dbReference>
<gene>
    <name evidence="6" type="ORF">F1599_09775</name>
</gene>
<feature type="domain" description="Response regulatory" evidence="5">
    <location>
        <begin position="4"/>
        <end position="123"/>
    </location>
</feature>
<dbReference type="EMBL" id="VWRN01000027">
    <property type="protein sequence ID" value="KAA6126245.1"/>
    <property type="molecule type" value="Genomic_DNA"/>
</dbReference>
<dbReference type="InterPro" id="IPR011006">
    <property type="entry name" value="CheY-like_superfamily"/>
</dbReference>
<dbReference type="Pfam" id="PF00196">
    <property type="entry name" value="GerE"/>
    <property type="match status" value="1"/>
</dbReference>
<feature type="domain" description="HTH luxR-type" evidence="4">
    <location>
        <begin position="149"/>
        <end position="214"/>
    </location>
</feature>
<protein>
    <submittedName>
        <fullName evidence="6">Response regulator transcription factor</fullName>
    </submittedName>
</protein>
<evidence type="ECO:0000256" key="3">
    <source>
        <dbReference type="PROSITE-ProRule" id="PRU00169"/>
    </source>
</evidence>
<dbReference type="InterPro" id="IPR036388">
    <property type="entry name" value="WH-like_DNA-bd_sf"/>
</dbReference>
<comment type="caution">
    <text evidence="6">The sequence shown here is derived from an EMBL/GenBank/DDBJ whole genome shotgun (WGS) entry which is preliminary data.</text>
</comment>
<keyword evidence="1 3" id="KW-0597">Phosphoprotein</keyword>
<evidence type="ECO:0000313" key="7">
    <source>
        <dbReference type="Proteomes" id="UP000324324"/>
    </source>
</evidence>
<dbReference type="RefSeq" id="WP_149318436.1">
    <property type="nucleotide sequence ID" value="NZ_CP080294.1"/>
</dbReference>
<reference evidence="6 7" key="1">
    <citation type="submission" date="2019-09" db="EMBL/GenBank/DDBJ databases">
        <title>Isolation of a novel species in the genus Cupriavidus from patients with sepsis using whole genome sequencing.</title>
        <authorList>
            <person name="Kweon O.J."/>
            <person name="Lee M.-K."/>
        </authorList>
    </citation>
    <scope>NUCLEOTIDE SEQUENCE [LARGE SCALE GENOMIC DNA]</scope>
    <source>
        <strain evidence="6 7">MKL-01</strain>
    </source>
</reference>
<dbReference type="InterPro" id="IPR016032">
    <property type="entry name" value="Sig_transdc_resp-reg_C-effctor"/>
</dbReference>
<name>A0A5M8AVN9_9BURK</name>
<evidence type="ECO:0000313" key="6">
    <source>
        <dbReference type="EMBL" id="KAA6126245.1"/>
    </source>
</evidence>
<dbReference type="Gene3D" id="3.40.50.2300">
    <property type="match status" value="1"/>
</dbReference>
<dbReference type="GO" id="GO:0003677">
    <property type="term" value="F:DNA binding"/>
    <property type="evidence" value="ECO:0007669"/>
    <property type="project" value="UniProtKB-KW"/>
</dbReference>
<dbReference type="CDD" id="cd17535">
    <property type="entry name" value="REC_NarL-like"/>
    <property type="match status" value="1"/>
</dbReference>
<dbReference type="CDD" id="cd06170">
    <property type="entry name" value="LuxR_C_like"/>
    <property type="match status" value="1"/>
</dbReference>
<dbReference type="InterPro" id="IPR039420">
    <property type="entry name" value="WalR-like"/>
</dbReference>
<accession>A0A5M8AVN9</accession>
<keyword evidence="2" id="KW-0238">DNA-binding</keyword>
<dbReference type="PANTHER" id="PTHR43214:SF17">
    <property type="entry name" value="TRANSCRIPTIONAL REGULATORY PROTEIN RCSB"/>
    <property type="match status" value="1"/>
</dbReference>
<dbReference type="GO" id="GO:0006355">
    <property type="term" value="P:regulation of DNA-templated transcription"/>
    <property type="evidence" value="ECO:0007669"/>
    <property type="project" value="InterPro"/>
</dbReference>
<dbReference type="Pfam" id="PF00072">
    <property type="entry name" value="Response_reg"/>
    <property type="match status" value="1"/>
</dbReference>
<dbReference type="AlphaFoldDB" id="A0A5M8AVN9"/>